<gene>
    <name evidence="2" type="ORF">CLV56_0170</name>
</gene>
<dbReference type="InterPro" id="IPR013216">
    <property type="entry name" value="Methyltransf_11"/>
</dbReference>
<reference evidence="2 3" key="1">
    <citation type="submission" date="2017-11" db="EMBL/GenBank/DDBJ databases">
        <title>Genomic Encyclopedia of Archaeal and Bacterial Type Strains, Phase II (KMG-II): From Individual Species to Whole Genera.</title>
        <authorList>
            <person name="Goeker M."/>
        </authorList>
    </citation>
    <scope>NUCLEOTIDE SEQUENCE [LARGE SCALE GENOMIC DNA]</scope>
    <source>
        <strain evidence="2 3">DSM 27763</strain>
    </source>
</reference>
<keyword evidence="2" id="KW-0489">Methyltransferase</keyword>
<evidence type="ECO:0000313" key="3">
    <source>
        <dbReference type="Proteomes" id="UP000230842"/>
    </source>
</evidence>
<evidence type="ECO:0000313" key="2">
    <source>
        <dbReference type="EMBL" id="PJJ55967.1"/>
    </source>
</evidence>
<keyword evidence="3" id="KW-1185">Reference proteome</keyword>
<organism evidence="2 3">
    <name type="scientific">Mumia flava</name>
    <dbReference type="NCBI Taxonomy" id="1348852"/>
    <lineage>
        <taxon>Bacteria</taxon>
        <taxon>Bacillati</taxon>
        <taxon>Actinomycetota</taxon>
        <taxon>Actinomycetes</taxon>
        <taxon>Propionibacteriales</taxon>
        <taxon>Nocardioidaceae</taxon>
        <taxon>Mumia</taxon>
    </lineage>
</organism>
<dbReference type="Proteomes" id="UP000230842">
    <property type="component" value="Unassembled WGS sequence"/>
</dbReference>
<proteinExistence type="predicted"/>
<dbReference type="Gene3D" id="3.40.50.150">
    <property type="entry name" value="Vaccinia Virus protein VP39"/>
    <property type="match status" value="1"/>
</dbReference>
<evidence type="ECO:0000259" key="1">
    <source>
        <dbReference type="Pfam" id="PF08241"/>
    </source>
</evidence>
<dbReference type="SUPFAM" id="SSF53335">
    <property type="entry name" value="S-adenosyl-L-methionine-dependent methyltransferases"/>
    <property type="match status" value="1"/>
</dbReference>
<dbReference type="EMBL" id="PGEZ01000001">
    <property type="protein sequence ID" value="PJJ55967.1"/>
    <property type="molecule type" value="Genomic_DNA"/>
</dbReference>
<dbReference type="PANTHER" id="PTHR43591">
    <property type="entry name" value="METHYLTRANSFERASE"/>
    <property type="match status" value="1"/>
</dbReference>
<name>A0A2M9BDG9_9ACTN</name>
<accession>A0A2M9BDG9</accession>
<dbReference type="CDD" id="cd02440">
    <property type="entry name" value="AdoMet_MTases"/>
    <property type="match status" value="1"/>
</dbReference>
<dbReference type="AlphaFoldDB" id="A0A2M9BDG9"/>
<protein>
    <submittedName>
        <fullName evidence="2">Methyltransferase family protein</fullName>
    </submittedName>
</protein>
<dbReference type="RefSeq" id="WP_170224744.1">
    <property type="nucleotide sequence ID" value="NZ_PGEZ01000001.1"/>
</dbReference>
<sequence length="255" mass="28404">MSPHVSASSSRTGRARPDLARSVRLLRAFGEEQSDPEHFYTVLGDDSVEQLGRWTSLEGARVLDVGGGKGYFAPSFARAGAHYVLLDPDASELDAAYAPDALAGRVGGDGQRLPFADDSVDVAYSSNALEHVPDPWRMADEMVRVTRPGGIVYLSYTLWWGPWGGHETSPWHYLGGRYAADRYARKHGRRPKNDFGSQMFALTAAAGLRWARRCDALDVVATIPRYHPWWAQWTLHVPVLREVTSWNLLIVGRKR</sequence>
<dbReference type="GO" id="GO:0008757">
    <property type="term" value="F:S-adenosylmethionine-dependent methyltransferase activity"/>
    <property type="evidence" value="ECO:0007669"/>
    <property type="project" value="InterPro"/>
</dbReference>
<feature type="domain" description="Methyltransferase type 11" evidence="1">
    <location>
        <begin position="63"/>
        <end position="153"/>
    </location>
</feature>
<dbReference type="InterPro" id="IPR029063">
    <property type="entry name" value="SAM-dependent_MTases_sf"/>
</dbReference>
<dbReference type="PANTHER" id="PTHR43591:SF24">
    <property type="entry name" value="2-METHOXY-6-POLYPRENYL-1,4-BENZOQUINOL METHYLASE, MITOCHONDRIAL"/>
    <property type="match status" value="1"/>
</dbReference>
<comment type="caution">
    <text evidence="2">The sequence shown here is derived from an EMBL/GenBank/DDBJ whole genome shotgun (WGS) entry which is preliminary data.</text>
</comment>
<dbReference type="Pfam" id="PF08241">
    <property type="entry name" value="Methyltransf_11"/>
    <property type="match status" value="1"/>
</dbReference>
<keyword evidence="2" id="KW-0808">Transferase</keyword>
<dbReference type="GO" id="GO:0032259">
    <property type="term" value="P:methylation"/>
    <property type="evidence" value="ECO:0007669"/>
    <property type="project" value="UniProtKB-KW"/>
</dbReference>